<dbReference type="Pfam" id="PF01547">
    <property type="entry name" value="SBP_bac_1"/>
    <property type="match status" value="1"/>
</dbReference>
<dbReference type="Proteomes" id="UP000198972">
    <property type="component" value="Unassembled WGS sequence"/>
</dbReference>
<evidence type="ECO:0000256" key="5">
    <source>
        <dbReference type="SAM" id="MobiDB-lite"/>
    </source>
</evidence>
<proteinExistence type="inferred from homology"/>
<keyword evidence="8" id="KW-1185">Reference proteome</keyword>
<dbReference type="STRING" id="670482.SAMN04488542_10498"/>
<keyword evidence="3" id="KW-0813">Transport</keyword>
<dbReference type="PANTHER" id="PTHR43649">
    <property type="entry name" value="ARABINOSE-BINDING PROTEIN-RELATED"/>
    <property type="match status" value="1"/>
</dbReference>
<comment type="similarity">
    <text evidence="2">Belongs to the bacterial solute-binding protein 1 family.</text>
</comment>
<dbReference type="PROSITE" id="PS51257">
    <property type="entry name" value="PROKAR_LIPOPROTEIN"/>
    <property type="match status" value="1"/>
</dbReference>
<dbReference type="AlphaFoldDB" id="A0A1G7HBZ9"/>
<dbReference type="Gene3D" id="3.40.190.10">
    <property type="entry name" value="Periplasmic binding protein-like II"/>
    <property type="match status" value="1"/>
</dbReference>
<evidence type="ECO:0000256" key="2">
    <source>
        <dbReference type="ARBA" id="ARBA00008520"/>
    </source>
</evidence>
<dbReference type="InterPro" id="IPR050490">
    <property type="entry name" value="Bact_solute-bd_prot1"/>
</dbReference>
<evidence type="ECO:0000313" key="7">
    <source>
        <dbReference type="EMBL" id="SDE97925.1"/>
    </source>
</evidence>
<organism evidence="7 8">
    <name type="scientific">Fontibacillus panacisegetis</name>
    <dbReference type="NCBI Taxonomy" id="670482"/>
    <lineage>
        <taxon>Bacteria</taxon>
        <taxon>Bacillati</taxon>
        <taxon>Bacillota</taxon>
        <taxon>Bacilli</taxon>
        <taxon>Bacillales</taxon>
        <taxon>Paenibacillaceae</taxon>
        <taxon>Fontibacillus</taxon>
    </lineage>
</organism>
<protein>
    <submittedName>
        <fullName evidence="7">Multiple sugar transport system substrate-binding protein</fullName>
    </submittedName>
</protein>
<feature type="compositionally biased region" description="Polar residues" evidence="5">
    <location>
        <begin position="455"/>
        <end position="472"/>
    </location>
</feature>
<evidence type="ECO:0000256" key="4">
    <source>
        <dbReference type="ARBA" id="ARBA00022729"/>
    </source>
</evidence>
<feature type="signal peptide" evidence="6">
    <location>
        <begin position="1"/>
        <end position="20"/>
    </location>
</feature>
<evidence type="ECO:0000256" key="6">
    <source>
        <dbReference type="SAM" id="SignalP"/>
    </source>
</evidence>
<keyword evidence="4 6" id="KW-0732">Signal</keyword>
<dbReference type="PANTHER" id="PTHR43649:SF31">
    <property type="entry name" value="SN-GLYCEROL-3-PHOSPHATE-BINDING PERIPLASMIC PROTEIN UGPB"/>
    <property type="match status" value="1"/>
</dbReference>
<keyword evidence="7" id="KW-0762">Sugar transport</keyword>
<feature type="region of interest" description="Disordered" evidence="5">
    <location>
        <begin position="455"/>
        <end position="482"/>
    </location>
</feature>
<evidence type="ECO:0000313" key="8">
    <source>
        <dbReference type="Proteomes" id="UP000198972"/>
    </source>
</evidence>
<feature type="chain" id="PRO_5038640134" evidence="6">
    <location>
        <begin position="21"/>
        <end position="482"/>
    </location>
</feature>
<dbReference type="EMBL" id="FNBG01000004">
    <property type="protein sequence ID" value="SDE97925.1"/>
    <property type="molecule type" value="Genomic_DNA"/>
</dbReference>
<comment type="subcellular location">
    <subcellularLocation>
        <location evidence="1">Cell envelope</location>
    </subcellularLocation>
</comment>
<accession>A0A1G7HBZ9</accession>
<dbReference type="InterPro" id="IPR006059">
    <property type="entry name" value="SBP"/>
</dbReference>
<dbReference type="GO" id="GO:0030313">
    <property type="term" value="C:cell envelope"/>
    <property type="evidence" value="ECO:0007669"/>
    <property type="project" value="UniProtKB-SubCell"/>
</dbReference>
<dbReference type="SUPFAM" id="SSF53850">
    <property type="entry name" value="Periplasmic binding protein-like II"/>
    <property type="match status" value="1"/>
</dbReference>
<gene>
    <name evidence="7" type="ORF">SAMN04488542_10498</name>
</gene>
<dbReference type="OrthoDB" id="2675752at2"/>
<dbReference type="RefSeq" id="WP_091227478.1">
    <property type="nucleotide sequence ID" value="NZ_FNBG01000004.1"/>
</dbReference>
<sequence>MDGKLFNKVAVILLSCFLVAGCTGGNSKNYEETKSTLKVLYNTEGNFYQQYGDVFSVNNKNIDFEVISTQGLNNNLEGKTYEEAFDELVQKENPDILLLSTGNYEKYVADGKLVELDPFIDKDKYNLEGIYPGLIDMLKEMGGNKLYGLAPTFYGNALFYNKELFSKYGVELPHDGMTWQDIIDLARRFPVDGDEKSRVYGFGNDFPISVDHLVSIISNSEGLMNVNPGTMKVTVDTDSWKKVYQLAIDADKSGAIYNPKDGGFMGGSIEEYYQSQAFLMGRVAMMIGDPYTLQNLKLAQDTMKDYKPIDVGIVSGPVNSTDPATTMGTSMNEIFAINANSPNKEAAWKFIKFVNGEDYARIKSRTMNGNLLTRMSFNKDFEGQSLDVFYALKPKVNGNNTSSDKIPSAFNEQFQSIISREIALIQENKKSLDEAIKTIQAEGQVALDNALINQEKNKGNPNSSTDNTNKTDQVIIMREDEK</sequence>
<name>A0A1G7HBZ9_9BACL</name>
<evidence type="ECO:0000256" key="1">
    <source>
        <dbReference type="ARBA" id="ARBA00004196"/>
    </source>
</evidence>
<reference evidence="7 8" key="1">
    <citation type="submission" date="2016-10" db="EMBL/GenBank/DDBJ databases">
        <authorList>
            <person name="de Groot N.N."/>
        </authorList>
    </citation>
    <scope>NUCLEOTIDE SEQUENCE [LARGE SCALE GENOMIC DNA]</scope>
    <source>
        <strain evidence="7 8">DSM 28129</strain>
    </source>
</reference>
<evidence type="ECO:0000256" key="3">
    <source>
        <dbReference type="ARBA" id="ARBA00022448"/>
    </source>
</evidence>